<protein>
    <submittedName>
        <fullName evidence="2">Uncharacterized protein</fullName>
    </submittedName>
</protein>
<name>A0A0C9UZU0_9AGAM</name>
<evidence type="ECO:0000256" key="1">
    <source>
        <dbReference type="SAM" id="SignalP"/>
    </source>
</evidence>
<gene>
    <name evidence="2" type="ORF">HYDPIDRAFT_34068</name>
</gene>
<reference evidence="2 3" key="1">
    <citation type="submission" date="2014-04" db="EMBL/GenBank/DDBJ databases">
        <title>Evolutionary Origins and Diversification of the Mycorrhizal Mutualists.</title>
        <authorList>
            <consortium name="DOE Joint Genome Institute"/>
            <consortium name="Mycorrhizal Genomics Consortium"/>
            <person name="Kohler A."/>
            <person name="Kuo A."/>
            <person name="Nagy L.G."/>
            <person name="Floudas D."/>
            <person name="Copeland A."/>
            <person name="Barry K.W."/>
            <person name="Cichocki N."/>
            <person name="Veneault-Fourrey C."/>
            <person name="LaButti K."/>
            <person name="Lindquist E.A."/>
            <person name="Lipzen A."/>
            <person name="Lundell T."/>
            <person name="Morin E."/>
            <person name="Murat C."/>
            <person name="Riley R."/>
            <person name="Ohm R."/>
            <person name="Sun H."/>
            <person name="Tunlid A."/>
            <person name="Henrissat B."/>
            <person name="Grigoriev I.V."/>
            <person name="Hibbett D.S."/>
            <person name="Martin F."/>
        </authorList>
    </citation>
    <scope>NUCLEOTIDE SEQUENCE [LARGE SCALE GENOMIC DNA]</scope>
    <source>
        <strain evidence="2 3">MD-312</strain>
    </source>
</reference>
<dbReference type="HOGENOM" id="CLU_040060_0_0_1"/>
<dbReference type="EMBL" id="KN839928">
    <property type="protein sequence ID" value="KIJ58539.1"/>
    <property type="molecule type" value="Genomic_DNA"/>
</dbReference>
<dbReference type="Proteomes" id="UP000053820">
    <property type="component" value="Unassembled WGS sequence"/>
</dbReference>
<accession>A0A0C9UZU0</accession>
<feature type="signal peptide" evidence="1">
    <location>
        <begin position="1"/>
        <end position="29"/>
    </location>
</feature>
<proteinExistence type="predicted"/>
<feature type="chain" id="PRO_5002221351" evidence="1">
    <location>
        <begin position="30"/>
        <end position="518"/>
    </location>
</feature>
<sequence length="518" mass="58593">MVRRRRRLVLLSLLSLGLLWYKWFTSGIAQAIDDGSRSLAENAVAAAQEAVHEEVMKFVNIHEDGGTSRKIDHSISEPSNVVLRYRLQKLQTSLDGLLITGKGPPHSHSGAVQERYQPPRIGRYRAPETHLSKNALPIHHENVTSTLCASLAGKRISMIGGEHVYKLHKYLLQFRERAEGKTFRCSYREFCTHHHICLPPAVATPFGGSQEDIPRYVKSPTPHQLVETESALVNYIISDTLFSSRDESSWQYTVPFLDHSSGIRLHETYWLPAARKAGIVILGHGPMSAPGETYAGNWSFLDGVQDYINKTMTGSEEQERNNTSIHRELLLNHGPLDIVNAAVHFTVSKFLPDVLQVLKSIRDEVRPGRRKRLIWASSWYHLPGRGSARTALLNPHRRSNFMGIFWNTRSAVSPERLDVIYQVGAFLGSGSMGMSHIEDPWTLFHNVQVFLQNCVLRELLPRHGIAFLPLNIPWSEYVHLHHSSIVPRSLPEDIEYGRSEAIGEVFLTGFDYILRSLD</sequence>
<dbReference type="AlphaFoldDB" id="A0A0C9UZU0"/>
<keyword evidence="3" id="KW-1185">Reference proteome</keyword>
<evidence type="ECO:0000313" key="3">
    <source>
        <dbReference type="Proteomes" id="UP000053820"/>
    </source>
</evidence>
<dbReference type="OrthoDB" id="3020812at2759"/>
<keyword evidence="1" id="KW-0732">Signal</keyword>
<evidence type="ECO:0000313" key="2">
    <source>
        <dbReference type="EMBL" id="KIJ58539.1"/>
    </source>
</evidence>
<organism evidence="2 3">
    <name type="scientific">Hydnomerulius pinastri MD-312</name>
    <dbReference type="NCBI Taxonomy" id="994086"/>
    <lineage>
        <taxon>Eukaryota</taxon>
        <taxon>Fungi</taxon>
        <taxon>Dikarya</taxon>
        <taxon>Basidiomycota</taxon>
        <taxon>Agaricomycotina</taxon>
        <taxon>Agaricomycetes</taxon>
        <taxon>Agaricomycetidae</taxon>
        <taxon>Boletales</taxon>
        <taxon>Boletales incertae sedis</taxon>
        <taxon>Leucogyrophana</taxon>
    </lineage>
</organism>